<dbReference type="GO" id="GO:0030170">
    <property type="term" value="F:pyridoxal phosphate binding"/>
    <property type="evidence" value="ECO:0007669"/>
    <property type="project" value="InterPro"/>
</dbReference>
<dbReference type="EC" id="2.6.1.57" evidence="9"/>
<dbReference type="InterPro" id="IPR015424">
    <property type="entry name" value="PyrdxlP-dep_Trfase"/>
</dbReference>
<dbReference type="PANTHER" id="PTHR42790:SF21">
    <property type="entry name" value="AROMATIC_AMINOADIPATE AMINOTRANSFERASE 1"/>
    <property type="match status" value="1"/>
</dbReference>
<reference evidence="11" key="1">
    <citation type="journal article" date="2021" name="IMA Fungus">
        <title>Genomic characterization of three marine fungi, including Emericellopsis atlantica sp. nov. with signatures of a generalist lifestyle and marine biomass degradation.</title>
        <authorList>
            <person name="Hagestad O.C."/>
            <person name="Hou L."/>
            <person name="Andersen J.H."/>
            <person name="Hansen E.H."/>
            <person name="Altermark B."/>
            <person name="Li C."/>
            <person name="Kuhnert E."/>
            <person name="Cox R.J."/>
            <person name="Crous P.W."/>
            <person name="Spatafora J.W."/>
            <person name="Lail K."/>
            <person name="Amirebrahimi M."/>
            <person name="Lipzen A."/>
            <person name="Pangilinan J."/>
            <person name="Andreopoulos W."/>
            <person name="Hayes R.D."/>
            <person name="Ng V."/>
            <person name="Grigoriev I.V."/>
            <person name="Jackson S.A."/>
            <person name="Sutton T.D.S."/>
            <person name="Dobson A.D.W."/>
            <person name="Rama T."/>
        </authorList>
    </citation>
    <scope>NUCLEOTIDE SEQUENCE</scope>
    <source>
        <strain evidence="11">TRa3180A</strain>
    </source>
</reference>
<evidence type="ECO:0000259" key="10">
    <source>
        <dbReference type="Pfam" id="PF00155"/>
    </source>
</evidence>
<dbReference type="AlphaFoldDB" id="A0A9P7Z0E7"/>
<keyword evidence="12" id="KW-1185">Reference proteome</keyword>
<dbReference type="OrthoDB" id="691673at2759"/>
<evidence type="ECO:0000256" key="7">
    <source>
        <dbReference type="ARBA" id="ARBA00022898"/>
    </source>
</evidence>
<dbReference type="GO" id="GO:0005737">
    <property type="term" value="C:cytoplasm"/>
    <property type="evidence" value="ECO:0007669"/>
    <property type="project" value="UniProtKB-SubCell"/>
</dbReference>
<comment type="cofactor">
    <cofactor evidence="1">
        <name>pyridoxal 5'-phosphate</name>
        <dbReference type="ChEBI" id="CHEBI:597326"/>
    </cofactor>
</comment>
<dbReference type="InterPro" id="IPR015421">
    <property type="entry name" value="PyrdxlP-dep_Trfase_major"/>
</dbReference>
<keyword evidence="7" id="KW-0663">Pyridoxal phosphate</keyword>
<dbReference type="InterPro" id="IPR050859">
    <property type="entry name" value="Class-I_PLP-dep_aminotransf"/>
</dbReference>
<dbReference type="Gene3D" id="3.40.640.10">
    <property type="entry name" value="Type I PLP-dependent aspartate aminotransferase-like (Major domain)"/>
    <property type="match status" value="1"/>
</dbReference>
<protein>
    <recommendedName>
        <fullName evidence="9">aromatic-amino-acid transaminase</fullName>
        <ecNumber evidence="9">2.6.1.57</ecNumber>
    </recommendedName>
</protein>
<dbReference type="GO" id="GO:0047536">
    <property type="term" value="F:2-aminoadipate transaminase activity"/>
    <property type="evidence" value="ECO:0007669"/>
    <property type="project" value="TreeGrafter"/>
</dbReference>
<comment type="similarity">
    <text evidence="3">Belongs to the class-I pyridoxal-phosphate-dependent aminotransferase family.</text>
</comment>
<evidence type="ECO:0000256" key="8">
    <source>
        <dbReference type="ARBA" id="ARBA00051993"/>
    </source>
</evidence>
<dbReference type="Proteomes" id="UP000887226">
    <property type="component" value="Unassembled WGS sequence"/>
</dbReference>
<evidence type="ECO:0000256" key="9">
    <source>
        <dbReference type="ARBA" id="ARBA00067014"/>
    </source>
</evidence>
<accession>A0A9P7Z0E7</accession>
<evidence type="ECO:0000256" key="5">
    <source>
        <dbReference type="ARBA" id="ARBA00022576"/>
    </source>
</evidence>
<evidence type="ECO:0000313" key="11">
    <source>
        <dbReference type="EMBL" id="KAG9242981.1"/>
    </source>
</evidence>
<dbReference type="PANTHER" id="PTHR42790">
    <property type="entry name" value="AMINOTRANSFERASE"/>
    <property type="match status" value="1"/>
</dbReference>
<dbReference type="GO" id="GO:0009074">
    <property type="term" value="P:aromatic amino acid family catabolic process"/>
    <property type="evidence" value="ECO:0007669"/>
    <property type="project" value="TreeGrafter"/>
</dbReference>
<proteinExistence type="inferred from homology"/>
<keyword evidence="6" id="KW-0808">Transferase</keyword>
<dbReference type="EMBL" id="MU254016">
    <property type="protein sequence ID" value="KAG9242981.1"/>
    <property type="molecule type" value="Genomic_DNA"/>
</dbReference>
<dbReference type="GO" id="GO:0008793">
    <property type="term" value="F:aromatic-amino-acid transaminase activity"/>
    <property type="evidence" value="ECO:0007669"/>
    <property type="project" value="TreeGrafter"/>
</dbReference>
<dbReference type="CDD" id="cd00609">
    <property type="entry name" value="AAT_like"/>
    <property type="match status" value="1"/>
</dbReference>
<comment type="subcellular location">
    <subcellularLocation>
        <location evidence="2">Cytoplasm</location>
    </subcellularLocation>
</comment>
<sequence length="536" mass="59663">MTPPSSIETSLEGTRDVEAVILPDLPLTVSGVSARRAKAGTLVAGTAAYSNSDFFKSPGESKPKAKRWDHLLSVESKSRTPSSLKSAARFLKKSGIISLGGGLPCPEYFPIEELTVKVPKPPQFTEQECLESGQLLTAGKYDQSEGTGTYDLSIALNYGQGMGSAQMLRFVTEHTEIVCHPPYRDWQCSLSIGSTSALEQTYRMFCERGDFVLSEEYTFASAVETAAPLGIKFLGIKMDAEGMLADTLDVLLSNWDVEVRGARKPHLVYTVPSGQNPTGATQGVARRKALYKVAQKHDLFIIEDEPYYFLQMQPYTDPNAPGLPLPKTNEEFLKTLIPTYLSMDTDGRVMRMDSFSKVISPGSRIGWITASEQIIERFVRHNECSTQNPSGISQIVLYKILEEGWGHDGYLQWLINLRVQYTKRRDTILAACEKYLPTDIVTWNPPMAGMFLWMNLDWKKHPHARTKRIIEIEDEIFLAAVEQGVLVSRGSWFAAEKASFEPTQLFFRATFAAASEEAMTEAIERFGIAVRASFGL</sequence>
<comment type="caution">
    <text evidence="11">The sequence shown here is derived from an EMBL/GenBank/DDBJ whole genome shotgun (WGS) entry which is preliminary data.</text>
</comment>
<dbReference type="GO" id="GO:0019878">
    <property type="term" value="P:lysine biosynthetic process via aminoadipic acid"/>
    <property type="evidence" value="ECO:0007669"/>
    <property type="project" value="TreeGrafter"/>
</dbReference>
<dbReference type="SUPFAM" id="SSF53383">
    <property type="entry name" value="PLP-dependent transferases"/>
    <property type="match status" value="1"/>
</dbReference>
<dbReference type="InterPro" id="IPR004839">
    <property type="entry name" value="Aminotransferase_I/II_large"/>
</dbReference>
<comment type="catalytic activity">
    <reaction evidence="8">
        <text>an aromatic L-alpha-amino acid + 2-oxoglutarate = an aromatic oxo-acid + L-glutamate</text>
        <dbReference type="Rhea" id="RHEA:17533"/>
        <dbReference type="ChEBI" id="CHEBI:16810"/>
        <dbReference type="ChEBI" id="CHEBI:29985"/>
        <dbReference type="ChEBI" id="CHEBI:73309"/>
        <dbReference type="ChEBI" id="CHEBI:84824"/>
        <dbReference type="EC" id="2.6.1.57"/>
    </reaction>
</comment>
<gene>
    <name evidence="11" type="ORF">BJ878DRAFT_512798</name>
</gene>
<dbReference type="Pfam" id="PF00155">
    <property type="entry name" value="Aminotran_1_2"/>
    <property type="match status" value="1"/>
</dbReference>
<evidence type="ECO:0000256" key="4">
    <source>
        <dbReference type="ARBA" id="ARBA00022490"/>
    </source>
</evidence>
<feature type="domain" description="Aminotransferase class I/classII large" evidence="10">
    <location>
        <begin position="191"/>
        <end position="526"/>
    </location>
</feature>
<evidence type="ECO:0000256" key="2">
    <source>
        <dbReference type="ARBA" id="ARBA00004496"/>
    </source>
</evidence>
<evidence type="ECO:0000256" key="6">
    <source>
        <dbReference type="ARBA" id="ARBA00022679"/>
    </source>
</evidence>
<keyword evidence="4" id="KW-0963">Cytoplasm</keyword>
<dbReference type="GO" id="GO:0006571">
    <property type="term" value="P:tyrosine biosynthetic process"/>
    <property type="evidence" value="ECO:0007669"/>
    <property type="project" value="TreeGrafter"/>
</dbReference>
<name>A0A9P7Z0E7_9HELO</name>
<evidence type="ECO:0000313" key="12">
    <source>
        <dbReference type="Proteomes" id="UP000887226"/>
    </source>
</evidence>
<evidence type="ECO:0000256" key="1">
    <source>
        <dbReference type="ARBA" id="ARBA00001933"/>
    </source>
</evidence>
<organism evidence="11 12">
    <name type="scientific">Calycina marina</name>
    <dbReference type="NCBI Taxonomy" id="1763456"/>
    <lineage>
        <taxon>Eukaryota</taxon>
        <taxon>Fungi</taxon>
        <taxon>Dikarya</taxon>
        <taxon>Ascomycota</taxon>
        <taxon>Pezizomycotina</taxon>
        <taxon>Leotiomycetes</taxon>
        <taxon>Helotiales</taxon>
        <taxon>Pezizellaceae</taxon>
        <taxon>Calycina</taxon>
    </lineage>
</organism>
<keyword evidence="5" id="KW-0032">Aminotransferase</keyword>
<evidence type="ECO:0000256" key="3">
    <source>
        <dbReference type="ARBA" id="ARBA00007441"/>
    </source>
</evidence>
<dbReference type="FunFam" id="3.40.640.10:FF:000074">
    <property type="entry name" value="Aromatic amino acid aminotransferase"/>
    <property type="match status" value="1"/>
</dbReference>